<gene>
    <name evidence="2" type="ORF">TrLO_g14930</name>
</gene>
<feature type="region of interest" description="Disordered" evidence="1">
    <location>
        <begin position="126"/>
        <end position="174"/>
    </location>
</feature>
<sequence>MGCCLGKNEGVTKNEETPLMQKLLNSLSLPLRNSSKENLGAIYNSTWTHRCRKCRTELFPDAESLAKHEALCKGKVRIDLPPAPPAPPPPPPEPELTPAARLEKMKNNYGGTTVDSYLERHKTVRTFNELDEEGDEVEEGELRPKEPKEGKVDNERSKMSGIKQKLHWLHTSFR</sequence>
<protein>
    <submittedName>
        <fullName evidence="2">Uncharacterized protein</fullName>
    </submittedName>
</protein>
<name>A0A9W7AIC1_9STRA</name>
<dbReference type="Proteomes" id="UP001165122">
    <property type="component" value="Unassembled WGS sequence"/>
</dbReference>
<comment type="caution">
    <text evidence="2">The sequence shown here is derived from an EMBL/GenBank/DDBJ whole genome shotgun (WGS) entry which is preliminary data.</text>
</comment>
<feature type="compositionally biased region" description="Pro residues" evidence="1">
    <location>
        <begin position="81"/>
        <end position="95"/>
    </location>
</feature>
<keyword evidence="3" id="KW-1185">Reference proteome</keyword>
<proteinExistence type="predicted"/>
<evidence type="ECO:0000256" key="1">
    <source>
        <dbReference type="SAM" id="MobiDB-lite"/>
    </source>
</evidence>
<organism evidence="2 3">
    <name type="scientific">Triparma laevis f. longispina</name>
    <dbReference type="NCBI Taxonomy" id="1714387"/>
    <lineage>
        <taxon>Eukaryota</taxon>
        <taxon>Sar</taxon>
        <taxon>Stramenopiles</taxon>
        <taxon>Ochrophyta</taxon>
        <taxon>Bolidophyceae</taxon>
        <taxon>Parmales</taxon>
        <taxon>Triparmaceae</taxon>
        <taxon>Triparma</taxon>
    </lineage>
</organism>
<feature type="compositionally biased region" description="Basic and acidic residues" evidence="1">
    <location>
        <begin position="140"/>
        <end position="158"/>
    </location>
</feature>
<accession>A0A9W7AIC1</accession>
<dbReference type="OrthoDB" id="10421638at2759"/>
<feature type="compositionally biased region" description="Basic residues" evidence="1">
    <location>
        <begin position="164"/>
        <end position="174"/>
    </location>
</feature>
<reference evidence="3" key="1">
    <citation type="journal article" date="2023" name="Commun. Biol.">
        <title>Genome analysis of Parmales, the sister group of diatoms, reveals the evolutionary specialization of diatoms from phago-mixotrophs to photoautotrophs.</title>
        <authorList>
            <person name="Ban H."/>
            <person name="Sato S."/>
            <person name="Yoshikawa S."/>
            <person name="Yamada K."/>
            <person name="Nakamura Y."/>
            <person name="Ichinomiya M."/>
            <person name="Sato N."/>
            <person name="Blanc-Mathieu R."/>
            <person name="Endo H."/>
            <person name="Kuwata A."/>
            <person name="Ogata H."/>
        </authorList>
    </citation>
    <scope>NUCLEOTIDE SEQUENCE [LARGE SCALE GENOMIC DNA]</scope>
    <source>
        <strain evidence="3">NIES 3700</strain>
    </source>
</reference>
<feature type="region of interest" description="Disordered" evidence="1">
    <location>
        <begin position="77"/>
        <end position="104"/>
    </location>
</feature>
<dbReference type="EMBL" id="BRXW01000599">
    <property type="protein sequence ID" value="GMH68874.1"/>
    <property type="molecule type" value="Genomic_DNA"/>
</dbReference>
<evidence type="ECO:0000313" key="3">
    <source>
        <dbReference type="Proteomes" id="UP001165122"/>
    </source>
</evidence>
<evidence type="ECO:0000313" key="2">
    <source>
        <dbReference type="EMBL" id="GMH68874.1"/>
    </source>
</evidence>
<dbReference type="AlphaFoldDB" id="A0A9W7AIC1"/>
<feature type="compositionally biased region" description="Acidic residues" evidence="1">
    <location>
        <begin position="129"/>
        <end position="139"/>
    </location>
</feature>